<dbReference type="InterPro" id="IPR012902">
    <property type="entry name" value="N_methyl_site"/>
</dbReference>
<keyword evidence="1" id="KW-0472">Membrane</keyword>
<reference evidence="2 3" key="1">
    <citation type="submission" date="2012-09" db="EMBL/GenBank/DDBJ databases">
        <title>Draft Genome Sequences of 6 Strains from Genus Thauera.</title>
        <authorList>
            <person name="Liu B."/>
            <person name="Shapleigh J.P."/>
            <person name="Frostegard A.H."/>
        </authorList>
    </citation>
    <scope>NUCLEOTIDE SEQUENCE [LARGE SCALE GENOMIC DNA]</scope>
    <source>
        <strain evidence="3">47Lol / DSM 12138</strain>
    </source>
</reference>
<keyword evidence="3" id="KW-1185">Reference proteome</keyword>
<dbReference type="Proteomes" id="UP000013232">
    <property type="component" value="Unassembled WGS sequence"/>
</dbReference>
<dbReference type="Pfam" id="PF07963">
    <property type="entry name" value="N_methyl"/>
    <property type="match status" value="1"/>
</dbReference>
<dbReference type="SUPFAM" id="SSF54523">
    <property type="entry name" value="Pili subunits"/>
    <property type="match status" value="1"/>
</dbReference>
<comment type="caution">
    <text evidence="2">The sequence shown here is derived from an EMBL/GenBank/DDBJ whole genome shotgun (WGS) entry which is preliminary data.</text>
</comment>
<evidence type="ECO:0000313" key="3">
    <source>
        <dbReference type="Proteomes" id="UP000013232"/>
    </source>
</evidence>
<sequence>MPELNIPPGPPPSRTLSGSCQAGFTLAELAVVLVILTLLSGSLLVPLGSRMEARDRQTTIERLRDIQQALTGFAIIHGRLPCPSIEADPAQPGYGQEAPPPCDTAVEGILPWRTLGMPATDAWGGERLQAGDGWGGHWRYRVDRSFSDHLITPERMPADGLQIYAHDGRRITTSDSQAVALVFSAGANRGADGRNASYSATHPEYQAGEPTAGFDDLLVWIGRPLLIARLAQAGRL</sequence>
<organism evidence="2 3">
    <name type="scientific">Thauera linaloolentis (strain DSM 12138 / JCM 21573 / CCUG 41526 / CIP 105981 / IAM 15112 / NBRC 102519 / 47Lol)</name>
    <dbReference type="NCBI Taxonomy" id="1123367"/>
    <lineage>
        <taxon>Bacteria</taxon>
        <taxon>Pseudomonadati</taxon>
        <taxon>Pseudomonadota</taxon>
        <taxon>Betaproteobacteria</taxon>
        <taxon>Rhodocyclales</taxon>
        <taxon>Zoogloeaceae</taxon>
        <taxon>Thauera</taxon>
    </lineage>
</organism>
<keyword evidence="1" id="KW-1133">Transmembrane helix</keyword>
<feature type="transmembrane region" description="Helical" evidence="1">
    <location>
        <begin position="22"/>
        <end position="47"/>
    </location>
</feature>
<name>N6Z3N4_THAL4</name>
<proteinExistence type="predicted"/>
<dbReference type="STRING" id="1123367.GCA_000621305_02137"/>
<dbReference type="eggNOG" id="COG2165">
    <property type="taxonomic scope" value="Bacteria"/>
</dbReference>
<accession>N6Z3N4</accession>
<gene>
    <name evidence="2" type="ORF">C666_07140</name>
</gene>
<dbReference type="OrthoDB" id="6038212at2"/>
<evidence type="ECO:0000256" key="1">
    <source>
        <dbReference type="SAM" id="Phobius"/>
    </source>
</evidence>
<dbReference type="EMBL" id="AMXE01000018">
    <property type="protein sequence ID" value="ENO89217.1"/>
    <property type="molecule type" value="Genomic_DNA"/>
</dbReference>
<dbReference type="AlphaFoldDB" id="N6Z3N4"/>
<dbReference type="NCBIfam" id="TIGR02532">
    <property type="entry name" value="IV_pilin_GFxxxE"/>
    <property type="match status" value="1"/>
</dbReference>
<evidence type="ECO:0000313" key="2">
    <source>
        <dbReference type="EMBL" id="ENO89217.1"/>
    </source>
</evidence>
<dbReference type="RefSeq" id="WP_004336098.1">
    <property type="nucleotide sequence ID" value="NZ_AMXE01000018.1"/>
</dbReference>
<evidence type="ECO:0008006" key="4">
    <source>
        <dbReference type="Google" id="ProtNLM"/>
    </source>
</evidence>
<dbReference type="InterPro" id="IPR045584">
    <property type="entry name" value="Pilin-like"/>
</dbReference>
<protein>
    <recommendedName>
        <fullName evidence="4">Type II secretion system protein</fullName>
    </recommendedName>
</protein>
<keyword evidence="1" id="KW-0812">Transmembrane</keyword>